<dbReference type="PANTHER" id="PTHR10353">
    <property type="entry name" value="GLYCOSYL HYDROLASE"/>
    <property type="match status" value="1"/>
</dbReference>
<comment type="caution">
    <text evidence="4">The sequence shown here is derived from an EMBL/GenBank/DDBJ whole genome shotgun (WGS) entry which is preliminary data.</text>
</comment>
<evidence type="ECO:0000256" key="2">
    <source>
        <dbReference type="ARBA" id="ARBA00022801"/>
    </source>
</evidence>
<gene>
    <name evidence="4" type="ORF">S06H3_63772</name>
</gene>
<protein>
    <submittedName>
        <fullName evidence="4">Uncharacterized protein</fullName>
    </submittedName>
</protein>
<dbReference type="Pfam" id="PF00232">
    <property type="entry name" value="Glyco_hydro_1"/>
    <property type="match status" value="1"/>
</dbReference>
<accession>X1NUG3</accession>
<dbReference type="AlphaFoldDB" id="X1NUG3"/>
<dbReference type="Gene3D" id="3.20.20.80">
    <property type="entry name" value="Glycosidases"/>
    <property type="match status" value="1"/>
</dbReference>
<proteinExistence type="inferred from homology"/>
<comment type="similarity">
    <text evidence="1">Belongs to the glycosyl hydrolase 1 family.</text>
</comment>
<sequence length="38" mass="4524">MAGIGINAYRFSISWPRIFPEKDKYNPKGMEFYKKLIN</sequence>
<keyword evidence="2" id="KW-0378">Hydrolase</keyword>
<reference evidence="4" key="1">
    <citation type="journal article" date="2014" name="Front. Microbiol.">
        <title>High frequency of phylogenetically diverse reductive dehalogenase-homologous genes in deep subseafloor sedimentary metagenomes.</title>
        <authorList>
            <person name="Kawai M."/>
            <person name="Futagami T."/>
            <person name="Toyoda A."/>
            <person name="Takaki Y."/>
            <person name="Nishi S."/>
            <person name="Hori S."/>
            <person name="Arai W."/>
            <person name="Tsubouchi T."/>
            <person name="Morono Y."/>
            <person name="Uchiyama I."/>
            <person name="Ito T."/>
            <person name="Fujiyama A."/>
            <person name="Inagaki F."/>
            <person name="Takami H."/>
        </authorList>
    </citation>
    <scope>NUCLEOTIDE SEQUENCE</scope>
    <source>
        <strain evidence="4">Expedition CK06-06</strain>
    </source>
</reference>
<organism evidence="4">
    <name type="scientific">marine sediment metagenome</name>
    <dbReference type="NCBI Taxonomy" id="412755"/>
    <lineage>
        <taxon>unclassified sequences</taxon>
        <taxon>metagenomes</taxon>
        <taxon>ecological metagenomes</taxon>
    </lineage>
</organism>
<evidence type="ECO:0000313" key="4">
    <source>
        <dbReference type="EMBL" id="GAI47682.1"/>
    </source>
</evidence>
<dbReference type="InterPro" id="IPR017853">
    <property type="entry name" value="GH"/>
</dbReference>
<evidence type="ECO:0000256" key="1">
    <source>
        <dbReference type="ARBA" id="ARBA00010838"/>
    </source>
</evidence>
<dbReference type="SUPFAM" id="SSF51445">
    <property type="entry name" value="(Trans)glycosidases"/>
    <property type="match status" value="1"/>
</dbReference>
<dbReference type="GO" id="GO:0005829">
    <property type="term" value="C:cytosol"/>
    <property type="evidence" value="ECO:0007669"/>
    <property type="project" value="TreeGrafter"/>
</dbReference>
<keyword evidence="3" id="KW-0326">Glycosidase</keyword>
<evidence type="ECO:0000256" key="3">
    <source>
        <dbReference type="ARBA" id="ARBA00023295"/>
    </source>
</evidence>
<dbReference type="PANTHER" id="PTHR10353:SF36">
    <property type="entry name" value="LP05116P"/>
    <property type="match status" value="1"/>
</dbReference>
<dbReference type="GO" id="GO:0016052">
    <property type="term" value="P:carbohydrate catabolic process"/>
    <property type="evidence" value="ECO:0007669"/>
    <property type="project" value="TreeGrafter"/>
</dbReference>
<feature type="non-terminal residue" evidence="4">
    <location>
        <position position="38"/>
    </location>
</feature>
<dbReference type="EMBL" id="BARV01042395">
    <property type="protein sequence ID" value="GAI47682.1"/>
    <property type="molecule type" value="Genomic_DNA"/>
</dbReference>
<dbReference type="GO" id="GO:0008422">
    <property type="term" value="F:beta-glucosidase activity"/>
    <property type="evidence" value="ECO:0007669"/>
    <property type="project" value="TreeGrafter"/>
</dbReference>
<name>X1NUG3_9ZZZZ</name>
<dbReference type="InterPro" id="IPR001360">
    <property type="entry name" value="Glyco_hydro_1"/>
</dbReference>